<evidence type="ECO:0000313" key="3">
    <source>
        <dbReference type="Proteomes" id="UP000663864"/>
    </source>
</evidence>
<dbReference type="AlphaFoldDB" id="A0A815N139"/>
<dbReference type="Proteomes" id="UP000663864">
    <property type="component" value="Unassembled WGS sequence"/>
</dbReference>
<name>A0A815N139_9BILA</name>
<gene>
    <name evidence="2" type="ORF">JBS370_LOCUS30154</name>
    <name evidence="1" type="ORF">ZHD862_LOCUS34349</name>
</gene>
<protein>
    <submittedName>
        <fullName evidence="1">Uncharacterized protein</fullName>
    </submittedName>
</protein>
<dbReference type="Proteomes" id="UP000663836">
    <property type="component" value="Unassembled WGS sequence"/>
</dbReference>
<sequence length="67" mass="8231">MRPMGSIDKKNSIYHIFTYLIDDQYKIIHCYEQINYIPSIDCQTKFNRYLLYPTRPKNFNHNYSIHI</sequence>
<dbReference type="EMBL" id="CAJNOT010004389">
    <property type="protein sequence ID" value="CAF1430353.1"/>
    <property type="molecule type" value="Genomic_DNA"/>
</dbReference>
<evidence type="ECO:0000313" key="2">
    <source>
        <dbReference type="EMBL" id="CAF4071081.1"/>
    </source>
</evidence>
<evidence type="ECO:0000313" key="1">
    <source>
        <dbReference type="EMBL" id="CAF1430353.1"/>
    </source>
</evidence>
<organism evidence="1 3">
    <name type="scientific">Rotaria sordida</name>
    <dbReference type="NCBI Taxonomy" id="392033"/>
    <lineage>
        <taxon>Eukaryota</taxon>
        <taxon>Metazoa</taxon>
        <taxon>Spiralia</taxon>
        <taxon>Gnathifera</taxon>
        <taxon>Rotifera</taxon>
        <taxon>Eurotatoria</taxon>
        <taxon>Bdelloidea</taxon>
        <taxon>Philodinida</taxon>
        <taxon>Philodinidae</taxon>
        <taxon>Rotaria</taxon>
    </lineage>
</organism>
<dbReference type="EMBL" id="CAJOBD010006819">
    <property type="protein sequence ID" value="CAF4071081.1"/>
    <property type="molecule type" value="Genomic_DNA"/>
</dbReference>
<accession>A0A815N139</accession>
<reference evidence="1" key="1">
    <citation type="submission" date="2021-02" db="EMBL/GenBank/DDBJ databases">
        <authorList>
            <person name="Nowell W R."/>
        </authorList>
    </citation>
    <scope>NUCLEOTIDE SEQUENCE</scope>
</reference>
<proteinExistence type="predicted"/>
<comment type="caution">
    <text evidence="1">The sequence shown here is derived from an EMBL/GenBank/DDBJ whole genome shotgun (WGS) entry which is preliminary data.</text>
</comment>